<dbReference type="FunCoup" id="K5W9V5">
    <property type="interactions" value="122"/>
</dbReference>
<dbReference type="InterPro" id="IPR015943">
    <property type="entry name" value="WD40/YVTN_repeat-like_dom_sf"/>
</dbReference>
<dbReference type="OrthoDB" id="727118at2759"/>
<evidence type="ECO:0000256" key="1">
    <source>
        <dbReference type="ARBA" id="ARBA00009616"/>
    </source>
</evidence>
<comment type="similarity">
    <text evidence="1">Belongs to the WD repeat striatin family.</text>
</comment>
<dbReference type="RefSeq" id="XP_007396067.1">
    <property type="nucleotide sequence ID" value="XM_007396005.1"/>
</dbReference>
<dbReference type="KEGG" id="pco:PHACADRAFT_209277"/>
<evidence type="ECO:0000256" key="5">
    <source>
        <dbReference type="ARBA" id="ARBA00023054"/>
    </source>
</evidence>
<feature type="compositionally biased region" description="Low complexity" evidence="7">
    <location>
        <begin position="43"/>
        <end position="58"/>
    </location>
</feature>
<dbReference type="AlphaFoldDB" id="K5W9V5"/>
<dbReference type="InterPro" id="IPR051488">
    <property type="entry name" value="WD_repeat_striatin"/>
</dbReference>
<organism evidence="9 10">
    <name type="scientific">Phanerochaete carnosa (strain HHB-10118-sp)</name>
    <name type="common">White-rot fungus</name>
    <name type="synonym">Peniophora carnosa</name>
    <dbReference type="NCBI Taxonomy" id="650164"/>
    <lineage>
        <taxon>Eukaryota</taxon>
        <taxon>Fungi</taxon>
        <taxon>Dikarya</taxon>
        <taxon>Basidiomycota</taxon>
        <taxon>Agaricomycotina</taxon>
        <taxon>Agaricomycetes</taxon>
        <taxon>Polyporales</taxon>
        <taxon>Phanerochaetaceae</taxon>
        <taxon>Phanerochaete</taxon>
    </lineage>
</organism>
<feature type="repeat" description="WD" evidence="6">
    <location>
        <begin position="581"/>
        <end position="615"/>
    </location>
</feature>
<dbReference type="HOGENOM" id="CLU_009108_1_0_1"/>
<evidence type="ECO:0000313" key="9">
    <source>
        <dbReference type="EMBL" id="EKM55749.1"/>
    </source>
</evidence>
<accession>K5W9V5</accession>
<dbReference type="CDD" id="cd00200">
    <property type="entry name" value="WD40"/>
    <property type="match status" value="1"/>
</dbReference>
<dbReference type="PROSITE" id="PS50294">
    <property type="entry name" value="WD_REPEATS_REGION"/>
    <property type="match status" value="4"/>
</dbReference>
<dbReference type="GeneID" id="18912824"/>
<dbReference type="SUPFAM" id="SSF50978">
    <property type="entry name" value="WD40 repeat-like"/>
    <property type="match status" value="1"/>
</dbReference>
<evidence type="ECO:0000256" key="7">
    <source>
        <dbReference type="SAM" id="MobiDB-lite"/>
    </source>
</evidence>
<dbReference type="PANTHER" id="PTHR15653">
    <property type="entry name" value="STRIATIN"/>
    <property type="match status" value="1"/>
</dbReference>
<dbReference type="PROSITE" id="PS50082">
    <property type="entry name" value="WD_REPEATS_2"/>
    <property type="match status" value="5"/>
</dbReference>
<dbReference type="SMART" id="SM00320">
    <property type="entry name" value="WD40"/>
    <property type="match status" value="6"/>
</dbReference>
<feature type="region of interest" description="Disordered" evidence="7">
    <location>
        <begin position="140"/>
        <end position="239"/>
    </location>
</feature>
<protein>
    <recommendedName>
        <fullName evidence="8">Striatin N-terminal domain-containing protein</fullName>
    </recommendedName>
</protein>
<evidence type="ECO:0000256" key="4">
    <source>
        <dbReference type="ARBA" id="ARBA00022860"/>
    </source>
</evidence>
<feature type="compositionally biased region" description="Polar residues" evidence="7">
    <location>
        <begin position="423"/>
        <end position="432"/>
    </location>
</feature>
<evidence type="ECO:0000256" key="2">
    <source>
        <dbReference type="ARBA" id="ARBA00022574"/>
    </source>
</evidence>
<dbReference type="PANTHER" id="PTHR15653:SF0">
    <property type="entry name" value="CONNECTOR OF KINASE TO AP-1, ISOFORM E"/>
    <property type="match status" value="1"/>
</dbReference>
<feature type="repeat" description="WD" evidence="6">
    <location>
        <begin position="528"/>
        <end position="569"/>
    </location>
</feature>
<feature type="compositionally biased region" description="Pro residues" evidence="7">
    <location>
        <begin position="350"/>
        <end position="363"/>
    </location>
</feature>
<dbReference type="Pfam" id="PF08232">
    <property type="entry name" value="Striatin"/>
    <property type="match status" value="1"/>
</dbReference>
<dbReference type="EMBL" id="JH930472">
    <property type="protein sequence ID" value="EKM55749.1"/>
    <property type="molecule type" value="Genomic_DNA"/>
</dbReference>
<dbReference type="InterPro" id="IPR036322">
    <property type="entry name" value="WD40_repeat_dom_sf"/>
</dbReference>
<gene>
    <name evidence="9" type="ORF">PHACADRAFT_209277</name>
</gene>
<dbReference type="Pfam" id="PF00400">
    <property type="entry name" value="WD40"/>
    <property type="match status" value="6"/>
</dbReference>
<feature type="region of interest" description="Disordered" evidence="7">
    <location>
        <begin position="1"/>
        <end position="68"/>
    </location>
</feature>
<evidence type="ECO:0000256" key="3">
    <source>
        <dbReference type="ARBA" id="ARBA00022737"/>
    </source>
</evidence>
<sequence length="816" mass="88799">MMQTDAGQSRQKPGSSLFLSQHQQQIQLPMLGPNLQVQQNKLQQGQQPGPQQQQGPQPSEIPLPPQSGQDFTLSNVLHFLQTEWRRYERDRNEWEIERAEMRARIALLEGERRSFDNVKLDLMRRIKMLEYALRVERTKQLNQPSSQAVPPTKLAAIQSQMGGSSHKEEGSSGSSPRSEDSPLPPEGQGPMPNGVNAAKKTQTWSTGSNWPPQNGPLAGTIGTMSKPPPGRDPKSRARSRDYLKQCLQEVSYLTSPQAMNPLPNRPLLNNTNVPLSLPNVPTFDMAFNGRPRKVMPEVGKEFPVLNGMGGLMSGPPSAPASTASQGNPMDRAGILNSSLLQQQQQQQPQPQQPPSGLQPPPPELSQQQQPSQQQQQQPETKESDATGQQSLTAIFRPDEDGEWKEKLRLAHEASEQARAGQVSAISGATSWEQRSRDEEDEGKNDDEPEVEEEEGTEIGEGEGGKVWKAKRTLRNHLDAVRAIAFHPSELCLASGGDDNTVKIWRVDVASLASSAARPTTEVEPQLTLRGHSAAITRLAHAPSKHLLYSASLDSSIRVWALPSTTHTTYAPYDATRARGELIGHTDAVWDLALVRDENTLVSCGAEGSVRVWDVSGPSGGGSLKLSWSYDGLDSTAEGELDPETSDRPGASAVEAIKTDLKKVAVAFANAVIKVFDIETGKEVMKLRAEATEDGIPAGQANCIVSHPTMPLLVTGHEDKYIRIWDLVTGQCTHSILAHLDAVASVSLDAAGFSLVSGSHDCSIRFWDILGTRACVQEITNHREKAREGVLAVEFHPTLPVMASTGADGSVKLYASS</sequence>
<dbReference type="InParanoid" id="K5W9V5"/>
<dbReference type="InterPro" id="IPR001680">
    <property type="entry name" value="WD40_rpt"/>
</dbReference>
<evidence type="ECO:0000259" key="8">
    <source>
        <dbReference type="Pfam" id="PF08232"/>
    </source>
</evidence>
<feature type="repeat" description="WD" evidence="6">
    <location>
        <begin position="735"/>
        <end position="768"/>
    </location>
</feature>
<feature type="region of interest" description="Disordered" evidence="7">
    <location>
        <begin position="306"/>
        <end position="388"/>
    </location>
</feature>
<keyword evidence="4" id="KW-0112">Calmodulin-binding</keyword>
<feature type="compositionally biased region" description="Low complexity" evidence="7">
    <location>
        <begin position="337"/>
        <end position="349"/>
    </location>
</feature>
<keyword evidence="2 6" id="KW-0853">WD repeat</keyword>
<feature type="repeat" description="WD" evidence="6">
    <location>
        <begin position="473"/>
        <end position="514"/>
    </location>
</feature>
<keyword evidence="10" id="KW-1185">Reference proteome</keyword>
<feature type="compositionally biased region" description="Polar residues" evidence="7">
    <location>
        <begin position="199"/>
        <end position="212"/>
    </location>
</feature>
<feature type="compositionally biased region" description="Low complexity" evidence="7">
    <location>
        <begin position="364"/>
        <end position="378"/>
    </location>
</feature>
<proteinExistence type="inferred from homology"/>
<feature type="compositionally biased region" description="Polar residues" evidence="7">
    <location>
        <begin position="1"/>
        <end position="27"/>
    </location>
</feature>
<dbReference type="Gene3D" id="2.130.10.10">
    <property type="entry name" value="YVTN repeat-like/Quinoprotein amine dehydrogenase"/>
    <property type="match status" value="3"/>
</dbReference>
<dbReference type="Gene3D" id="1.20.5.300">
    <property type="match status" value="1"/>
</dbReference>
<feature type="region of interest" description="Disordered" evidence="7">
    <location>
        <begin position="412"/>
        <end position="464"/>
    </location>
</feature>
<evidence type="ECO:0000313" key="10">
    <source>
        <dbReference type="Proteomes" id="UP000008370"/>
    </source>
</evidence>
<evidence type="ECO:0000256" key="6">
    <source>
        <dbReference type="PROSITE-ProRule" id="PRU00221"/>
    </source>
</evidence>
<reference evidence="9 10" key="1">
    <citation type="journal article" date="2012" name="BMC Genomics">
        <title>Comparative genomics of the white-rot fungi, Phanerochaete carnosa and P. chrysosporium, to elucidate the genetic basis of the distinct wood types they colonize.</title>
        <authorList>
            <person name="Suzuki H."/>
            <person name="MacDonald J."/>
            <person name="Syed K."/>
            <person name="Salamov A."/>
            <person name="Hori C."/>
            <person name="Aerts A."/>
            <person name="Henrissat B."/>
            <person name="Wiebenga A."/>
            <person name="vanKuyk P.A."/>
            <person name="Barry K."/>
            <person name="Lindquist E."/>
            <person name="LaButti K."/>
            <person name="Lapidus A."/>
            <person name="Lucas S."/>
            <person name="Coutinho P."/>
            <person name="Gong Y."/>
            <person name="Samejima M."/>
            <person name="Mahadevan R."/>
            <person name="Abou-Zaid M."/>
            <person name="de Vries R.P."/>
            <person name="Igarashi K."/>
            <person name="Yadav J.S."/>
            <person name="Grigoriev I.V."/>
            <person name="Master E.R."/>
        </authorList>
    </citation>
    <scope>NUCLEOTIDE SEQUENCE [LARGE SCALE GENOMIC DNA]</scope>
    <source>
        <strain evidence="9 10">HHB-10118-sp</strain>
    </source>
</reference>
<dbReference type="Proteomes" id="UP000008370">
    <property type="component" value="Unassembled WGS sequence"/>
</dbReference>
<dbReference type="InterPro" id="IPR019775">
    <property type="entry name" value="WD40_repeat_CS"/>
</dbReference>
<dbReference type="STRING" id="650164.K5W9V5"/>
<feature type="repeat" description="WD" evidence="6">
    <location>
        <begin position="706"/>
        <end position="734"/>
    </location>
</feature>
<feature type="compositionally biased region" description="Basic and acidic residues" evidence="7">
    <location>
        <begin position="229"/>
        <end position="239"/>
    </location>
</feature>
<feature type="compositionally biased region" description="Polar residues" evidence="7">
    <location>
        <begin position="140"/>
        <end position="149"/>
    </location>
</feature>
<dbReference type="PROSITE" id="PS00678">
    <property type="entry name" value="WD_REPEATS_1"/>
    <property type="match status" value="1"/>
</dbReference>
<dbReference type="PRINTS" id="PR00320">
    <property type="entry name" value="GPROTEINBRPT"/>
</dbReference>
<dbReference type="GO" id="GO:0005516">
    <property type="term" value="F:calmodulin binding"/>
    <property type="evidence" value="ECO:0007669"/>
    <property type="project" value="UniProtKB-KW"/>
</dbReference>
<feature type="compositionally biased region" description="Acidic residues" evidence="7">
    <location>
        <begin position="438"/>
        <end position="460"/>
    </location>
</feature>
<dbReference type="InterPro" id="IPR020472">
    <property type="entry name" value="WD40_PAC1"/>
</dbReference>
<feature type="domain" description="Striatin N-terminal" evidence="8">
    <location>
        <begin position="72"/>
        <end position="257"/>
    </location>
</feature>
<name>K5W9V5_PHACS</name>
<keyword evidence="5" id="KW-0175">Coiled coil</keyword>
<dbReference type="InterPro" id="IPR013258">
    <property type="entry name" value="Striatin_N"/>
</dbReference>
<keyword evidence="3" id="KW-0677">Repeat</keyword>